<dbReference type="RefSeq" id="WP_378289359.1">
    <property type="nucleotide sequence ID" value="NZ_JBHULE010000002.1"/>
</dbReference>
<accession>A0ABW5L9V4</accession>
<keyword evidence="2" id="KW-1185">Reference proteome</keyword>
<sequence length="175" mass="20743">MNALNPRKSILNPILLILFFLLCSIGNGFSQNHREIERKIRDSIHTEFIKNYSNCSFYSKNGVTNFNGKTEFWKICELKNGNRIIQVESHAEATYFQEIYFEKKGKLTYARETQNYTPINSFEQMKWNCDFYIQDNRVITTISLGHGKTEDEEWDENMIIAMYAKRVTEIERIQQ</sequence>
<gene>
    <name evidence="1" type="ORF">ACFSR1_02690</name>
</gene>
<evidence type="ECO:0000313" key="2">
    <source>
        <dbReference type="Proteomes" id="UP001597319"/>
    </source>
</evidence>
<comment type="caution">
    <text evidence="1">The sequence shown here is derived from an EMBL/GenBank/DDBJ whole genome shotgun (WGS) entry which is preliminary data.</text>
</comment>
<protein>
    <submittedName>
        <fullName evidence="1">Uncharacterized protein</fullName>
    </submittedName>
</protein>
<proteinExistence type="predicted"/>
<dbReference type="EMBL" id="JBHULE010000002">
    <property type="protein sequence ID" value="MFD2561560.1"/>
    <property type="molecule type" value="Genomic_DNA"/>
</dbReference>
<evidence type="ECO:0000313" key="1">
    <source>
        <dbReference type="EMBL" id="MFD2561560.1"/>
    </source>
</evidence>
<reference evidence="2" key="1">
    <citation type="journal article" date="2019" name="Int. J. Syst. Evol. Microbiol.">
        <title>The Global Catalogue of Microorganisms (GCM) 10K type strain sequencing project: providing services to taxonomists for standard genome sequencing and annotation.</title>
        <authorList>
            <consortium name="The Broad Institute Genomics Platform"/>
            <consortium name="The Broad Institute Genome Sequencing Center for Infectious Disease"/>
            <person name="Wu L."/>
            <person name="Ma J."/>
        </authorList>
    </citation>
    <scope>NUCLEOTIDE SEQUENCE [LARGE SCALE GENOMIC DNA]</scope>
    <source>
        <strain evidence="2">KCTC 52274</strain>
    </source>
</reference>
<organism evidence="1 2">
    <name type="scientific">Aquimarina rubra</name>
    <dbReference type="NCBI Taxonomy" id="1920033"/>
    <lineage>
        <taxon>Bacteria</taxon>
        <taxon>Pseudomonadati</taxon>
        <taxon>Bacteroidota</taxon>
        <taxon>Flavobacteriia</taxon>
        <taxon>Flavobacteriales</taxon>
        <taxon>Flavobacteriaceae</taxon>
        <taxon>Aquimarina</taxon>
    </lineage>
</organism>
<dbReference type="Proteomes" id="UP001597319">
    <property type="component" value="Unassembled WGS sequence"/>
</dbReference>
<name>A0ABW5L9V4_9FLAO</name>